<evidence type="ECO:0000313" key="1">
    <source>
        <dbReference type="EMBL" id="CAD7423675.1"/>
    </source>
</evidence>
<reference evidence="1" key="1">
    <citation type="submission" date="2020-11" db="EMBL/GenBank/DDBJ databases">
        <authorList>
            <person name="Tran Van P."/>
        </authorList>
    </citation>
    <scope>NUCLEOTIDE SEQUENCE</scope>
</reference>
<gene>
    <name evidence="1" type="ORF">TMSB3V08_LOCUS651</name>
</gene>
<organism evidence="1">
    <name type="scientific">Timema monikensis</name>
    <dbReference type="NCBI Taxonomy" id="170555"/>
    <lineage>
        <taxon>Eukaryota</taxon>
        <taxon>Metazoa</taxon>
        <taxon>Ecdysozoa</taxon>
        <taxon>Arthropoda</taxon>
        <taxon>Hexapoda</taxon>
        <taxon>Insecta</taxon>
        <taxon>Pterygota</taxon>
        <taxon>Neoptera</taxon>
        <taxon>Polyneoptera</taxon>
        <taxon>Phasmatodea</taxon>
        <taxon>Timematodea</taxon>
        <taxon>Timematoidea</taxon>
        <taxon>Timematidae</taxon>
        <taxon>Timema</taxon>
    </lineage>
</organism>
<accession>A0A7R9HKM7</accession>
<protein>
    <submittedName>
        <fullName evidence="1">Uncharacterized protein</fullName>
    </submittedName>
</protein>
<proteinExistence type="predicted"/>
<dbReference type="EMBL" id="OB792700">
    <property type="protein sequence ID" value="CAD7423675.1"/>
    <property type="molecule type" value="Genomic_DNA"/>
</dbReference>
<name>A0A7R9HKM7_9NEOP</name>
<dbReference type="AlphaFoldDB" id="A0A7R9HKM7"/>
<sequence length="100" mass="11572">MLKFGSKSDINVSYKCTVRLLEDTEIVECEFQRAGERHGVASQPTKVSFRANKNKWITETVDGASHQTSLAEKSYVWKYQFSRERFFESPKEGVCKNENE</sequence>